<keyword evidence="2" id="KW-0946">Virion</keyword>
<protein>
    <submittedName>
        <fullName evidence="2">Envelope glycoprotein</fullName>
    </submittedName>
</protein>
<evidence type="ECO:0000313" key="3">
    <source>
        <dbReference type="Proteomes" id="UP001219518"/>
    </source>
</evidence>
<sequence length="829" mass="93748">MVDQDSDDSDSQNSPPRKRKEWLKTGNVPRSTLLRWAKQDPGPMYEENSEGDCGSSSNLNEIESESESDSSDISSSISGSNTGSQESINVEEVITFNDEVEAVDLDDHIYNEERLVLNEQANVEFHPEPLFKGSKVSCGQAIVELMSIYTKHAMTKSCLSDMVSLISRLLPPHNLFPSSLYFLEKSLQRFIPEESSVEHISCEDCGSYIGRLTKPPLPCPVCPSTKVVKFHEFSLPTLIKYLFEKRNLADFIDAYGAGQGSDITRSEEYRRIKQNLNGKYDLQLQWNFDGVQAHKSSSSSMWPIMFTICEVAPELREKFTMIAGLWHDQKKPKVSSFLFPFAESLLKLRFEGVTWVHPRTNETIVTKVVAPVLSVDAPARAMAQNLLQFNGEFSCNVCEVEGIELRLGPKSRKRVVPFPIEPAPLRTKEAMEAAAARAQEENVIVKGVKGSSVLAVLPECDPAKSVVLDYMHLVLLGVVRQFFKVWFKSGCDWSISRKARQITTFLKSIRPAYETGRCPKDVKKWKSFKASTWRTWLLFVSLPALKGILKDKYLQHWSLLVLGIAMLLQEQISITELLLAEQALSLFVRDTQELYGYSMMTYNLHGLLHLPLITRRWGALWAVSLFKFESTNGVLTRLLHGTNKVTSELSNTLGLTTATNTLKLLLNFDRAVQKDHNHCHIRLISQKNCSGNIPAAGTQAIAAYFHGAHTLTYYTRAQRKKTIFTSEMYSREKATDNSHVCFKTGELETYGCVQCFIHCDDNQYALIRHLAVEPNMFFKINEIDLVIKHIIPIKNTETFLIMPLSDLVCKTLRAGNFLCKEVNNIEHKL</sequence>
<accession>A0AAE1LNG3</accession>
<evidence type="ECO:0000256" key="1">
    <source>
        <dbReference type="SAM" id="MobiDB-lite"/>
    </source>
</evidence>
<reference evidence="2" key="2">
    <citation type="journal article" date="2023" name="BMC Genomics">
        <title>Pest status, molecular evolution, and epigenetic factors derived from the genome assembly of Frankliniella fusca, a thysanopteran phytovirus vector.</title>
        <authorList>
            <person name="Catto M.A."/>
            <person name="Labadie P.E."/>
            <person name="Jacobson A.L."/>
            <person name="Kennedy G.G."/>
            <person name="Srinivasan R."/>
            <person name="Hunt B.G."/>
        </authorList>
    </citation>
    <scope>NUCLEOTIDE SEQUENCE</scope>
    <source>
        <strain evidence="2">PL_HMW_Pooled</strain>
    </source>
</reference>
<feature type="compositionally biased region" description="Low complexity" evidence="1">
    <location>
        <begin position="71"/>
        <end position="85"/>
    </location>
</feature>
<dbReference type="PANTHER" id="PTHR46579:SF1">
    <property type="entry name" value="F5_8 TYPE C DOMAIN-CONTAINING PROTEIN"/>
    <property type="match status" value="1"/>
</dbReference>
<comment type="caution">
    <text evidence="2">The sequence shown here is derived from an EMBL/GenBank/DDBJ whole genome shotgun (WGS) entry which is preliminary data.</text>
</comment>
<feature type="compositionally biased region" description="Acidic residues" evidence="1">
    <location>
        <begin position="1"/>
        <end position="10"/>
    </location>
</feature>
<reference evidence="2" key="1">
    <citation type="submission" date="2021-07" db="EMBL/GenBank/DDBJ databases">
        <authorList>
            <person name="Catto M.A."/>
            <person name="Jacobson A."/>
            <person name="Kennedy G."/>
            <person name="Labadie P."/>
            <person name="Hunt B.G."/>
            <person name="Srinivasan R."/>
        </authorList>
    </citation>
    <scope>NUCLEOTIDE SEQUENCE</scope>
    <source>
        <strain evidence="2">PL_HMW_Pooled</strain>
        <tissue evidence="2">Head</tissue>
    </source>
</reference>
<evidence type="ECO:0000313" key="2">
    <source>
        <dbReference type="EMBL" id="KAK3925054.1"/>
    </source>
</evidence>
<dbReference type="PANTHER" id="PTHR46579">
    <property type="entry name" value="F5/8 TYPE C DOMAIN-CONTAINING PROTEIN-RELATED"/>
    <property type="match status" value="1"/>
</dbReference>
<keyword evidence="2" id="KW-0261">Viral envelope protein</keyword>
<proteinExistence type="predicted"/>
<dbReference type="AlphaFoldDB" id="A0AAE1LNG3"/>
<feature type="region of interest" description="Disordered" evidence="1">
    <location>
        <begin position="1"/>
        <end position="85"/>
    </location>
</feature>
<dbReference type="Proteomes" id="UP001219518">
    <property type="component" value="Unassembled WGS sequence"/>
</dbReference>
<organism evidence="2 3">
    <name type="scientific">Frankliniella fusca</name>
    <dbReference type="NCBI Taxonomy" id="407009"/>
    <lineage>
        <taxon>Eukaryota</taxon>
        <taxon>Metazoa</taxon>
        <taxon>Ecdysozoa</taxon>
        <taxon>Arthropoda</taxon>
        <taxon>Hexapoda</taxon>
        <taxon>Insecta</taxon>
        <taxon>Pterygota</taxon>
        <taxon>Neoptera</taxon>
        <taxon>Paraneoptera</taxon>
        <taxon>Thysanoptera</taxon>
        <taxon>Terebrantia</taxon>
        <taxon>Thripoidea</taxon>
        <taxon>Thripidae</taxon>
        <taxon>Frankliniella</taxon>
    </lineage>
</organism>
<keyword evidence="3" id="KW-1185">Reference proteome</keyword>
<name>A0AAE1LNG3_9NEOP</name>
<gene>
    <name evidence="2" type="ORF">KUF71_002579</name>
</gene>
<dbReference type="EMBL" id="JAHWGI010001214">
    <property type="protein sequence ID" value="KAK3925054.1"/>
    <property type="molecule type" value="Genomic_DNA"/>
</dbReference>